<name>A0A644ZR69_9ZZZZ</name>
<dbReference type="EMBL" id="VSSQ01009710">
    <property type="protein sequence ID" value="MPM42381.1"/>
    <property type="molecule type" value="Genomic_DNA"/>
</dbReference>
<sequence>MRVTELLTNENITFAVVDTAQIRFDPMFRELCQKNTCGFYGVCWTCPPDAGTIEELMERAKRHTHTLVFLTVHPLEDSFDIEGMHEASVRHNRLVQAVNSAARAEHPGCLVLGAGTCGVCARCTKPDGEPCRFPEKAVVSLEACGIDVAQLAKAAGLKYINGVNTVTYFGAVLFD</sequence>
<dbReference type="AlphaFoldDB" id="A0A644ZR69"/>
<protein>
    <recommendedName>
        <fullName evidence="2">Metal-binding protein</fullName>
    </recommendedName>
</protein>
<proteinExistence type="predicted"/>
<evidence type="ECO:0000313" key="1">
    <source>
        <dbReference type="EMBL" id="MPM42381.1"/>
    </source>
</evidence>
<comment type="caution">
    <text evidence="1">The sequence shown here is derived from an EMBL/GenBank/DDBJ whole genome shotgun (WGS) entry which is preliminary data.</text>
</comment>
<organism evidence="1">
    <name type="scientific">bioreactor metagenome</name>
    <dbReference type="NCBI Taxonomy" id="1076179"/>
    <lineage>
        <taxon>unclassified sequences</taxon>
        <taxon>metagenomes</taxon>
        <taxon>ecological metagenomes</taxon>
    </lineage>
</organism>
<reference evidence="1" key="1">
    <citation type="submission" date="2019-08" db="EMBL/GenBank/DDBJ databases">
        <authorList>
            <person name="Kucharzyk K."/>
            <person name="Murdoch R.W."/>
            <person name="Higgins S."/>
            <person name="Loffler F."/>
        </authorList>
    </citation>
    <scope>NUCLEOTIDE SEQUENCE</scope>
</reference>
<dbReference type="InterPro" id="IPR019271">
    <property type="entry name" value="DUF2284_metal-binding"/>
</dbReference>
<accession>A0A644ZR69</accession>
<dbReference type="Pfam" id="PF10050">
    <property type="entry name" value="DUF2284"/>
    <property type="match status" value="1"/>
</dbReference>
<gene>
    <name evidence="1" type="ORF">SDC9_89046</name>
</gene>
<evidence type="ECO:0008006" key="2">
    <source>
        <dbReference type="Google" id="ProtNLM"/>
    </source>
</evidence>